<dbReference type="SUPFAM" id="SSF46785">
    <property type="entry name" value="Winged helix' DNA-binding domain"/>
    <property type="match status" value="1"/>
</dbReference>
<dbReference type="GO" id="GO:0045892">
    <property type="term" value="P:negative regulation of DNA-templated transcription"/>
    <property type="evidence" value="ECO:0007669"/>
    <property type="project" value="TreeGrafter"/>
</dbReference>
<proteinExistence type="predicted"/>
<dbReference type="PROSITE" id="PS51078">
    <property type="entry name" value="ICLR_ED"/>
    <property type="match status" value="1"/>
</dbReference>
<evidence type="ECO:0000259" key="4">
    <source>
        <dbReference type="PROSITE" id="PS51077"/>
    </source>
</evidence>
<keyword evidence="7" id="KW-1185">Reference proteome</keyword>
<dbReference type="InterPro" id="IPR036388">
    <property type="entry name" value="WH-like_DNA-bd_sf"/>
</dbReference>
<dbReference type="Pfam" id="PF09339">
    <property type="entry name" value="HTH_IclR"/>
    <property type="match status" value="1"/>
</dbReference>
<accession>A0A2N3PZH3</accession>
<feature type="domain" description="IclR-ED" evidence="5">
    <location>
        <begin position="87"/>
        <end position="271"/>
    </location>
</feature>
<evidence type="ECO:0000256" key="3">
    <source>
        <dbReference type="ARBA" id="ARBA00023163"/>
    </source>
</evidence>
<dbReference type="EMBL" id="PIUM01000003">
    <property type="protein sequence ID" value="PKU25761.1"/>
    <property type="molecule type" value="Genomic_DNA"/>
</dbReference>
<evidence type="ECO:0000256" key="1">
    <source>
        <dbReference type="ARBA" id="ARBA00023015"/>
    </source>
</evidence>
<dbReference type="InterPro" id="IPR029016">
    <property type="entry name" value="GAF-like_dom_sf"/>
</dbReference>
<dbReference type="GO" id="GO:0003700">
    <property type="term" value="F:DNA-binding transcription factor activity"/>
    <property type="evidence" value="ECO:0007669"/>
    <property type="project" value="TreeGrafter"/>
</dbReference>
<gene>
    <name evidence="6" type="ORF">CWS72_04135</name>
</gene>
<evidence type="ECO:0000313" key="6">
    <source>
        <dbReference type="EMBL" id="PKU25761.1"/>
    </source>
</evidence>
<keyword evidence="1" id="KW-0805">Transcription regulation</keyword>
<sequence length="283" mass="30350">MRIPIIGGESKVTVSTENNPKNVVNSVVKAFAVLRAFDADLPELTISEVAARASLDRGTAFRMIHTLCLLGYVTSVPHSRRFRLTLKCLELGYTPLARADLKILARPLLAELVPDVADAASLGMLDGESVVYVERVQAGFPQTFDRRVGSRTGAYAAALGHAMLAYLPEEQQKAVLSQSELVKLSERTLTDVGQLLDRLRQVRGQGYAVSDGENAYGLRTVAAAILDSSAFPVAGISATIRAERMGLEEFVATVTPHVQKVAAELSRAVALSFGTIAQRGAIS</sequence>
<dbReference type="PANTHER" id="PTHR30136">
    <property type="entry name" value="HELIX-TURN-HELIX TRANSCRIPTIONAL REGULATOR, ICLR FAMILY"/>
    <property type="match status" value="1"/>
</dbReference>
<dbReference type="Gene3D" id="3.30.450.40">
    <property type="match status" value="1"/>
</dbReference>
<dbReference type="Proteomes" id="UP000233293">
    <property type="component" value="Unassembled WGS sequence"/>
</dbReference>
<dbReference type="Gene3D" id="1.10.10.10">
    <property type="entry name" value="Winged helix-like DNA-binding domain superfamily/Winged helix DNA-binding domain"/>
    <property type="match status" value="1"/>
</dbReference>
<dbReference type="InterPro" id="IPR014757">
    <property type="entry name" value="Tscrpt_reg_IclR_C"/>
</dbReference>
<evidence type="ECO:0000256" key="2">
    <source>
        <dbReference type="ARBA" id="ARBA00023125"/>
    </source>
</evidence>
<dbReference type="InterPro" id="IPR036390">
    <property type="entry name" value="WH_DNA-bd_sf"/>
</dbReference>
<dbReference type="InterPro" id="IPR005471">
    <property type="entry name" value="Tscrpt_reg_IclR_N"/>
</dbReference>
<protein>
    <submittedName>
        <fullName evidence="6">IclR family transcriptional regulator</fullName>
    </submittedName>
</protein>
<dbReference type="Pfam" id="PF01614">
    <property type="entry name" value="IclR_C"/>
    <property type="match status" value="1"/>
</dbReference>
<keyword evidence="2" id="KW-0238">DNA-binding</keyword>
<feature type="domain" description="HTH iclR-type" evidence="4">
    <location>
        <begin position="24"/>
        <end position="86"/>
    </location>
</feature>
<dbReference type="GO" id="GO:0003677">
    <property type="term" value="F:DNA binding"/>
    <property type="evidence" value="ECO:0007669"/>
    <property type="project" value="UniProtKB-KW"/>
</dbReference>
<reference evidence="7" key="1">
    <citation type="submission" date="2017-12" db="EMBL/GenBank/DDBJ databases">
        <title>Draft genome sequence of Telmatospirillum siberiense 26-4b1T, an acidotolerant peatland alphaproteobacterium potentially involved in sulfur cycling.</title>
        <authorList>
            <person name="Hausmann B."/>
            <person name="Pjevac P."/>
            <person name="Schreck K."/>
            <person name="Herbold C.W."/>
            <person name="Daims H."/>
            <person name="Wagner M."/>
            <person name="Pester M."/>
            <person name="Loy A."/>
        </authorList>
    </citation>
    <scope>NUCLEOTIDE SEQUENCE [LARGE SCALE GENOMIC DNA]</scope>
    <source>
        <strain evidence="7">26-4b1</strain>
    </source>
</reference>
<dbReference type="SMART" id="SM00346">
    <property type="entry name" value="HTH_ICLR"/>
    <property type="match status" value="1"/>
</dbReference>
<dbReference type="OrthoDB" id="9807558at2"/>
<dbReference type="AlphaFoldDB" id="A0A2N3PZH3"/>
<dbReference type="PROSITE" id="PS51077">
    <property type="entry name" value="HTH_ICLR"/>
    <property type="match status" value="1"/>
</dbReference>
<name>A0A2N3PZH3_9PROT</name>
<dbReference type="SUPFAM" id="SSF55781">
    <property type="entry name" value="GAF domain-like"/>
    <property type="match status" value="1"/>
</dbReference>
<keyword evidence="3" id="KW-0804">Transcription</keyword>
<evidence type="ECO:0000259" key="5">
    <source>
        <dbReference type="PROSITE" id="PS51078"/>
    </source>
</evidence>
<evidence type="ECO:0000313" key="7">
    <source>
        <dbReference type="Proteomes" id="UP000233293"/>
    </source>
</evidence>
<comment type="caution">
    <text evidence="6">The sequence shown here is derived from an EMBL/GenBank/DDBJ whole genome shotgun (WGS) entry which is preliminary data.</text>
</comment>
<dbReference type="InterPro" id="IPR050707">
    <property type="entry name" value="HTH_MetabolicPath_Reg"/>
</dbReference>
<dbReference type="PANTHER" id="PTHR30136:SF34">
    <property type="entry name" value="TRANSCRIPTIONAL REGULATOR"/>
    <property type="match status" value="1"/>
</dbReference>
<organism evidence="6 7">
    <name type="scientific">Telmatospirillum siberiense</name>
    <dbReference type="NCBI Taxonomy" id="382514"/>
    <lineage>
        <taxon>Bacteria</taxon>
        <taxon>Pseudomonadati</taxon>
        <taxon>Pseudomonadota</taxon>
        <taxon>Alphaproteobacteria</taxon>
        <taxon>Rhodospirillales</taxon>
        <taxon>Rhodospirillaceae</taxon>
        <taxon>Telmatospirillum</taxon>
    </lineage>
</organism>